<feature type="domain" description="FAS1-like dehydratase" evidence="2">
    <location>
        <begin position="6"/>
        <end position="137"/>
    </location>
</feature>
<dbReference type="SUPFAM" id="SSF54637">
    <property type="entry name" value="Thioesterase/thiol ester dehydrase-isomerase"/>
    <property type="match status" value="1"/>
</dbReference>
<dbReference type="HOGENOM" id="CLU_116276_0_0_11"/>
<evidence type="ECO:0000259" key="2">
    <source>
        <dbReference type="Pfam" id="PF13452"/>
    </source>
</evidence>
<dbReference type="Gene3D" id="3.10.129.10">
    <property type="entry name" value="Hotdog Thioesterase"/>
    <property type="match status" value="1"/>
</dbReference>
<organism evidence="3 4">
    <name type="scientific">Nakamurella multipartita (strain ATCC 700099 / DSM 44233 / CIP 104796 / JCM 9543 / NBRC 105858 / Y-104)</name>
    <name type="common">Microsphaera multipartita</name>
    <dbReference type="NCBI Taxonomy" id="479431"/>
    <lineage>
        <taxon>Bacteria</taxon>
        <taxon>Bacillati</taxon>
        <taxon>Actinomycetota</taxon>
        <taxon>Actinomycetes</taxon>
        <taxon>Nakamurellales</taxon>
        <taxon>Nakamurellaceae</taxon>
        <taxon>Nakamurella</taxon>
    </lineage>
</organism>
<dbReference type="InterPro" id="IPR016709">
    <property type="entry name" value="HadA-like"/>
</dbReference>
<dbReference type="PANTHER" id="PTHR43437">
    <property type="entry name" value="HYDROXYACYL-THIOESTER DEHYDRATASE TYPE 2, MITOCHONDRIAL-RELATED"/>
    <property type="match status" value="1"/>
</dbReference>
<accession>C8XBF6</accession>
<sequence length="149" mass="16328">MPVDPSFIGKPFPYPMSYIVGVEKIRDFASAIGDDNPLYHDRDAARRAGHADLVAPPTFGVAIITRAQDEVLFNPALGLDYSRVVHGDQRFVFRRPVVAGDELFCTFFVDSSRMVQGNEFLGLRTEVADPAGEPVLTVYGTLVVRGPDA</sequence>
<dbReference type="PANTHER" id="PTHR43437:SF3">
    <property type="entry name" value="HYDROXYACYL-THIOESTER DEHYDRATASE TYPE 2, MITOCHONDRIAL"/>
    <property type="match status" value="1"/>
</dbReference>
<proteinExistence type="inferred from homology"/>
<dbReference type="KEGG" id="nml:Namu_1009"/>
<dbReference type="GO" id="GO:0006633">
    <property type="term" value="P:fatty acid biosynthetic process"/>
    <property type="evidence" value="ECO:0007669"/>
    <property type="project" value="TreeGrafter"/>
</dbReference>
<evidence type="ECO:0000256" key="1">
    <source>
        <dbReference type="HAMAP-Rule" id="MF_00799"/>
    </source>
</evidence>
<evidence type="ECO:0000313" key="3">
    <source>
        <dbReference type="EMBL" id="ACV77418.1"/>
    </source>
</evidence>
<dbReference type="InterPro" id="IPR039569">
    <property type="entry name" value="FAS1-like_DH_region"/>
</dbReference>
<dbReference type="InParanoid" id="C8XBF6"/>
<dbReference type="CDD" id="cd03441">
    <property type="entry name" value="R_hydratase_like"/>
    <property type="match status" value="1"/>
</dbReference>
<dbReference type="eggNOG" id="COG2030">
    <property type="taxonomic scope" value="Bacteria"/>
</dbReference>
<evidence type="ECO:0000313" key="4">
    <source>
        <dbReference type="Proteomes" id="UP000002218"/>
    </source>
</evidence>
<dbReference type="STRING" id="479431.Namu_1009"/>
<gene>
    <name evidence="3" type="ordered locus">Namu_1009</name>
</gene>
<dbReference type="AlphaFoldDB" id="C8XBF6"/>
<protein>
    <recommendedName>
        <fullName evidence="1">UPF0336 protein Namu_1009</fullName>
    </recommendedName>
</protein>
<keyword evidence="4" id="KW-1185">Reference proteome</keyword>
<reference evidence="3 4" key="2">
    <citation type="journal article" date="2010" name="Stand. Genomic Sci.">
        <title>Complete genome sequence of Nakamurella multipartita type strain (Y-104).</title>
        <authorList>
            <person name="Tice H."/>
            <person name="Mayilraj S."/>
            <person name="Sims D."/>
            <person name="Lapidus A."/>
            <person name="Nolan M."/>
            <person name="Lucas S."/>
            <person name="Glavina Del Rio T."/>
            <person name="Copeland A."/>
            <person name="Cheng J.F."/>
            <person name="Meincke L."/>
            <person name="Bruce D."/>
            <person name="Goodwin L."/>
            <person name="Pitluck S."/>
            <person name="Ivanova N."/>
            <person name="Mavromatis K."/>
            <person name="Ovchinnikova G."/>
            <person name="Pati A."/>
            <person name="Chen A."/>
            <person name="Palaniappan K."/>
            <person name="Land M."/>
            <person name="Hauser L."/>
            <person name="Chang Y.J."/>
            <person name="Jeffries C.D."/>
            <person name="Detter J.C."/>
            <person name="Brettin T."/>
            <person name="Rohde M."/>
            <person name="Goker M."/>
            <person name="Bristow J."/>
            <person name="Eisen J.A."/>
            <person name="Markowitz V."/>
            <person name="Hugenholtz P."/>
            <person name="Kyrpides N.C."/>
            <person name="Klenk H.P."/>
            <person name="Chen F."/>
        </authorList>
    </citation>
    <scope>NUCLEOTIDE SEQUENCE [LARGE SCALE GENOMIC DNA]</scope>
    <source>
        <strain evidence="4">ATCC 700099 / DSM 44233 / CIP 104796 / JCM 9543 / NBRC 105858 / Y-104</strain>
    </source>
</reference>
<dbReference type="GO" id="GO:0019171">
    <property type="term" value="F:(3R)-hydroxyacyl-[acyl-carrier-protein] dehydratase activity"/>
    <property type="evidence" value="ECO:0007669"/>
    <property type="project" value="TreeGrafter"/>
</dbReference>
<comment type="similarity">
    <text evidence="1">Belongs to the UPF0336 family.</text>
</comment>
<dbReference type="OrthoDB" id="5415111at2"/>
<name>C8XBF6_NAKMY</name>
<reference evidence="4" key="1">
    <citation type="submission" date="2009-09" db="EMBL/GenBank/DDBJ databases">
        <title>The complete genome of Nakamurella multipartita DSM 44233.</title>
        <authorList>
            <consortium name="US DOE Joint Genome Institute (JGI-PGF)"/>
            <person name="Lucas S."/>
            <person name="Copeland A."/>
            <person name="Lapidus A."/>
            <person name="Glavina del Rio T."/>
            <person name="Dalin E."/>
            <person name="Tice H."/>
            <person name="Bruce D."/>
            <person name="Goodwin L."/>
            <person name="Pitluck S."/>
            <person name="Kyrpides N."/>
            <person name="Mavromatis K."/>
            <person name="Ivanova N."/>
            <person name="Ovchinnikova G."/>
            <person name="Sims D."/>
            <person name="Meincke L."/>
            <person name="Brettin T."/>
            <person name="Detter J.C."/>
            <person name="Han C."/>
            <person name="Larimer F."/>
            <person name="Land M."/>
            <person name="Hauser L."/>
            <person name="Markowitz V."/>
            <person name="Cheng J.-F."/>
            <person name="Hugenholtz P."/>
            <person name="Woyke T."/>
            <person name="Wu D."/>
            <person name="Klenk H.-P."/>
            <person name="Eisen J.A."/>
        </authorList>
    </citation>
    <scope>NUCLEOTIDE SEQUENCE [LARGE SCALE GENOMIC DNA]</scope>
    <source>
        <strain evidence="4">ATCC 700099 / DSM 44233 / CIP 104796 / JCM 9543 / NBRC 105858 / Y-104</strain>
    </source>
</reference>
<dbReference type="EMBL" id="CP001737">
    <property type="protein sequence ID" value="ACV77418.1"/>
    <property type="molecule type" value="Genomic_DNA"/>
</dbReference>
<dbReference type="PIRSF" id="PIRSF018072">
    <property type="entry name" value="UCP018072"/>
    <property type="match status" value="1"/>
</dbReference>
<dbReference type="InterPro" id="IPR029069">
    <property type="entry name" value="HotDog_dom_sf"/>
</dbReference>
<dbReference type="HAMAP" id="MF_00799">
    <property type="entry name" value="UPF0336"/>
    <property type="match status" value="1"/>
</dbReference>
<dbReference type="RefSeq" id="WP_015746332.1">
    <property type="nucleotide sequence ID" value="NC_013235.1"/>
</dbReference>
<dbReference type="InterPro" id="IPR050965">
    <property type="entry name" value="UPF0336/Enoyl-CoA_hydratase"/>
</dbReference>
<dbReference type="Pfam" id="PF13452">
    <property type="entry name" value="FAS1_DH_region"/>
    <property type="match status" value="1"/>
</dbReference>
<dbReference type="Proteomes" id="UP000002218">
    <property type="component" value="Chromosome"/>
</dbReference>